<feature type="compositionally biased region" description="Polar residues" evidence="11">
    <location>
        <begin position="949"/>
        <end position="966"/>
    </location>
</feature>
<sequence length="1196" mass="127138">MVGELATTTWLASIQVISGSPCTHHAVCNASLDLREPGSVLRWLFLPSSVLASATLALSPLLLVTILRSRQLRHKPHFVLLANILLSDLAYVVLHMLISSSTLGGWELGRIICGLLTDAVFAAYTSTMLSFTATVLHTYLAVTRPLHYLSFMSRGAAQKAVACIWLVAYCFPAFLLWLGKRQDARMEEQGASCHLPLSLGTQQGRDALVAVTHTCILCILFLCTALITYCFWKIFSELKASGTCGQGCSRAKGTLLIHVVLMALYVTAGLVFSLDIMLTKYQHIRASTHLWLLAANSQVLMMLPRARRPELTVVLSARLGLGRGARGRVPAAPCRTPGSQARQGPRAAMELKRGKTFIKSSLQISHERAPEPAATAPAREDAGSSEKGSHTRPTVHGSDGCPNKEVQSDSEAGPVASGATFKLVRKSKTHESVPGAGRAAGTSGQLVGSASFPGPPGGQRMIDYRHFVPQVPFVPAVAKSIPRKRISLKRPKKCFWNLFHIRRNKTENVAALVAKGKSLSSPGGLSRAAGRRGTTLLPLGEDPGLDGLCHDLSDGDLLLDSSFDLCRALCEDVASLKSFDSLTGCGEIFADESSVPSLELNDSLESPARASQAPESKTPGGPFQGGVEKLASPAQNEVSDFTRFWDSVNRSVRQQHRALLGPWLAGPQGTDTDQPKLDTAELAELPLCPCRDPPSGSKASSIDTGTPKSEQPESVSTSDEGYYDSFSPGLEEDKKEAPSPGTPAATFPRDSYSGDALYELFYDPSESPVGPSLDDDLCVSESLSGPALGTPLSMCSFHVGAEENLAPAPGPDLLSQGFLQSSWKGKECLLKLCDTELAITMGIVNWLRRGPEPRTPHTAAPAPAPGESAPPLGPQKAPGGLVQKQEGRVDRASETRRATVCSAPSRQALWVHSGTKGLPAGDSTSLAGAVGDPFLEEGRQDHSDGRFSSVGSVATAATTDASNKSKTPAPPAWPSLQKEPRPPGNLGCFQDPRRPDQEGSTLDAEPVLTGCVARVAALQIDPDSQSLVAQPLREAMGSGLFRQPHAKCPENMQQDQLKSSPSKAASCDLLSPASLQDQRCADFIVDLSQLTVEPVGLSARACASVEDQPLPPSAGAVEQAVQRDQLDSEPPLATVVQQNSWSHSPEILGLTLDGQWDRGPSASVPRCCCSLLAHEDLLGNQPEAGGPRPAMAEPHL</sequence>
<dbReference type="Proteomes" id="UP000001811">
    <property type="component" value="Chromosome 7"/>
</dbReference>
<evidence type="ECO:0000313" key="14">
    <source>
        <dbReference type="Ensembl" id="ENSOCUP00000001644.4"/>
    </source>
</evidence>
<feature type="transmembrane region" description="Helical" evidence="12">
    <location>
        <begin position="207"/>
        <end position="232"/>
    </location>
</feature>
<feature type="transmembrane region" description="Helical" evidence="12">
    <location>
        <begin position="253"/>
        <end position="274"/>
    </location>
</feature>
<dbReference type="PROSITE" id="PS50262">
    <property type="entry name" value="G_PROTEIN_RECEP_F1_2"/>
    <property type="match status" value="1"/>
</dbReference>
<feature type="compositionally biased region" description="Basic and acidic residues" evidence="11">
    <location>
        <begin position="885"/>
        <end position="897"/>
    </location>
</feature>
<keyword evidence="15" id="KW-1185">Reference proteome</keyword>
<feature type="transmembrane region" description="Helical" evidence="12">
    <location>
        <begin position="160"/>
        <end position="178"/>
    </location>
</feature>
<dbReference type="EMBL" id="AAGW02005428">
    <property type="status" value="NOT_ANNOTATED_CDS"/>
    <property type="molecule type" value="Genomic_DNA"/>
</dbReference>
<evidence type="ECO:0000313" key="15">
    <source>
        <dbReference type="Proteomes" id="UP000001811"/>
    </source>
</evidence>
<evidence type="ECO:0000256" key="9">
    <source>
        <dbReference type="ARBA" id="ARBA00023136"/>
    </source>
</evidence>
<feature type="region of interest" description="Disordered" evidence="11">
    <location>
        <begin position="850"/>
        <end position="900"/>
    </location>
</feature>
<feature type="compositionally biased region" description="Basic and acidic residues" evidence="11">
    <location>
        <begin position="936"/>
        <end position="945"/>
    </location>
</feature>
<feature type="compositionally biased region" description="Polar residues" evidence="11">
    <location>
        <begin position="697"/>
        <end position="719"/>
    </location>
</feature>
<feature type="transmembrane region" description="Helical" evidence="12">
    <location>
        <begin position="119"/>
        <end position="140"/>
    </location>
</feature>
<dbReference type="Pfam" id="PF09422">
    <property type="entry name" value="AMER"/>
    <property type="match status" value="2"/>
</dbReference>
<evidence type="ECO:0000256" key="6">
    <source>
        <dbReference type="ARBA" id="ARBA00022692"/>
    </source>
</evidence>
<dbReference type="InterPro" id="IPR000276">
    <property type="entry name" value="GPCR_Rhodpsn"/>
</dbReference>
<dbReference type="HOGENOM" id="CLU_011805_0_0_1"/>
<evidence type="ECO:0000256" key="1">
    <source>
        <dbReference type="ARBA" id="ARBA00004141"/>
    </source>
</evidence>
<comment type="subcellular location">
    <subcellularLocation>
        <location evidence="2">Cell membrane</location>
        <topology evidence="2">Peripheral membrane protein</topology>
    </subcellularLocation>
    <subcellularLocation>
        <location evidence="1">Membrane</location>
        <topology evidence="1">Multi-pass membrane protein</topology>
    </subcellularLocation>
</comment>
<dbReference type="GO" id="GO:0004930">
    <property type="term" value="F:G protein-coupled receptor activity"/>
    <property type="evidence" value="ECO:0007669"/>
    <property type="project" value="InterPro"/>
</dbReference>
<dbReference type="eggNOG" id="ENOG502QVAK">
    <property type="taxonomic scope" value="Eukaryota"/>
</dbReference>
<dbReference type="CDD" id="cd00637">
    <property type="entry name" value="7tm_classA_rhodopsin-like"/>
    <property type="match status" value="1"/>
</dbReference>
<dbReference type="GO" id="GO:0016055">
    <property type="term" value="P:Wnt signaling pathway"/>
    <property type="evidence" value="ECO:0007669"/>
    <property type="project" value="UniProtKB-KW"/>
</dbReference>
<evidence type="ECO:0000256" key="8">
    <source>
        <dbReference type="ARBA" id="ARBA00023121"/>
    </source>
</evidence>
<dbReference type="SUPFAM" id="SSF81321">
    <property type="entry name" value="Family A G protein-coupled receptor-like"/>
    <property type="match status" value="1"/>
</dbReference>
<feature type="region of interest" description="Disordered" evidence="11">
    <location>
        <begin position="686"/>
        <end position="751"/>
    </location>
</feature>
<reference evidence="14" key="3">
    <citation type="submission" date="2025-09" db="UniProtKB">
        <authorList>
            <consortium name="Ensembl"/>
        </authorList>
    </citation>
    <scope>IDENTIFICATION</scope>
    <source>
        <strain evidence="14">Thorbecke</strain>
    </source>
</reference>
<dbReference type="GO" id="GO:0060828">
    <property type="term" value="P:regulation of canonical Wnt signaling pathway"/>
    <property type="evidence" value="ECO:0007669"/>
    <property type="project" value="TreeGrafter"/>
</dbReference>
<protein>
    <recommendedName>
        <fullName evidence="13">G-protein coupled receptors family 1 profile domain-containing protein</fullName>
    </recommendedName>
</protein>
<dbReference type="GeneTree" id="ENSGT00530000063529"/>
<evidence type="ECO:0000256" key="12">
    <source>
        <dbReference type="SAM" id="Phobius"/>
    </source>
</evidence>
<evidence type="ECO:0000256" key="4">
    <source>
        <dbReference type="ARBA" id="ARBA00022475"/>
    </source>
</evidence>
<dbReference type="PANTHER" id="PTHR22237">
    <property type="entry name" value="APC MEMBRANE RECRUITMENT PROTEIN 2-RELATED"/>
    <property type="match status" value="1"/>
</dbReference>
<dbReference type="PaxDb" id="9986-ENSOCUP00000001644"/>
<evidence type="ECO:0000256" key="10">
    <source>
        <dbReference type="ARBA" id="ARBA00023170"/>
    </source>
</evidence>
<feature type="region of interest" description="Disordered" evidence="11">
    <location>
        <begin position="913"/>
        <end position="1002"/>
    </location>
</feature>
<dbReference type="STRING" id="9986.ENSOCUP00000001644"/>
<dbReference type="Pfam" id="PF00001">
    <property type="entry name" value="7tm_1"/>
    <property type="match status" value="1"/>
</dbReference>
<feature type="transmembrane region" description="Helical" evidence="12">
    <location>
        <begin position="43"/>
        <end position="66"/>
    </location>
</feature>
<dbReference type="InterPro" id="IPR019003">
    <property type="entry name" value="AMER"/>
</dbReference>
<keyword evidence="5" id="KW-0879">Wnt signaling pathway</keyword>
<dbReference type="PANTHER" id="PTHR22237:SF2">
    <property type="entry name" value="APC MEMBRANE RECRUITMENT PROTEIN 3"/>
    <property type="match status" value="1"/>
</dbReference>
<feature type="region of interest" description="Disordered" evidence="11">
    <location>
        <begin position="599"/>
        <end position="627"/>
    </location>
</feature>
<keyword evidence="7 12" id="KW-1133">Transmembrane helix</keyword>
<keyword evidence="6 12" id="KW-0812">Transmembrane</keyword>
<keyword evidence="9 12" id="KW-0472">Membrane</keyword>
<dbReference type="Gene3D" id="1.20.1070.10">
    <property type="entry name" value="Rhodopsin 7-helix transmembrane proteins"/>
    <property type="match status" value="1"/>
</dbReference>
<dbReference type="AlphaFoldDB" id="G1SGE2"/>
<keyword evidence="10" id="KW-0675">Receptor</keyword>
<keyword evidence="4" id="KW-1003">Cell membrane</keyword>
<evidence type="ECO:0000259" key="13">
    <source>
        <dbReference type="PROSITE" id="PS50262"/>
    </source>
</evidence>
<feature type="domain" description="G-protein coupled receptors family 1 profile" evidence="13">
    <location>
        <begin position="58"/>
        <end position="312"/>
    </location>
</feature>
<dbReference type="InParanoid" id="G1SGE2"/>
<reference evidence="14" key="2">
    <citation type="submission" date="2025-08" db="UniProtKB">
        <authorList>
            <consortium name="Ensembl"/>
        </authorList>
    </citation>
    <scope>IDENTIFICATION</scope>
    <source>
        <strain evidence="14">Thorbecke</strain>
    </source>
</reference>
<dbReference type="GO" id="GO:0008013">
    <property type="term" value="F:beta-catenin binding"/>
    <property type="evidence" value="ECO:0007669"/>
    <property type="project" value="TreeGrafter"/>
</dbReference>
<evidence type="ECO:0000256" key="7">
    <source>
        <dbReference type="ARBA" id="ARBA00022989"/>
    </source>
</evidence>
<evidence type="ECO:0000256" key="3">
    <source>
        <dbReference type="ARBA" id="ARBA00007750"/>
    </source>
</evidence>
<evidence type="ECO:0000256" key="2">
    <source>
        <dbReference type="ARBA" id="ARBA00004202"/>
    </source>
</evidence>
<evidence type="ECO:0000256" key="11">
    <source>
        <dbReference type="SAM" id="MobiDB-lite"/>
    </source>
</evidence>
<dbReference type="FunCoup" id="G1SGE2">
    <property type="interactions" value="286"/>
</dbReference>
<feature type="compositionally biased region" description="Basic and acidic residues" evidence="11">
    <location>
        <begin position="378"/>
        <end position="389"/>
    </location>
</feature>
<name>G1SGE2_RABIT</name>
<reference evidence="14 15" key="1">
    <citation type="journal article" date="2011" name="Nature">
        <title>A high-resolution map of human evolutionary constraint using 29 mammals.</title>
        <authorList>
            <person name="Lindblad-Toh K."/>
            <person name="Garber M."/>
            <person name="Zuk O."/>
            <person name="Lin M.F."/>
            <person name="Parker B.J."/>
            <person name="Washietl S."/>
            <person name="Kheradpour P."/>
            <person name="Ernst J."/>
            <person name="Jordan G."/>
            <person name="Mauceli E."/>
            <person name="Ward L.D."/>
            <person name="Lowe C.B."/>
            <person name="Holloway A.K."/>
            <person name="Clamp M."/>
            <person name="Gnerre S."/>
            <person name="Alfoldi J."/>
            <person name="Beal K."/>
            <person name="Chang J."/>
            <person name="Clawson H."/>
            <person name="Cuff J."/>
            <person name="Di Palma F."/>
            <person name="Fitzgerald S."/>
            <person name="Flicek P."/>
            <person name="Guttman M."/>
            <person name="Hubisz M.J."/>
            <person name="Jaffe D.B."/>
            <person name="Jungreis I."/>
            <person name="Kent W.J."/>
            <person name="Kostka D."/>
            <person name="Lara M."/>
            <person name="Martins A.L."/>
            <person name="Massingham T."/>
            <person name="Moltke I."/>
            <person name="Raney B.J."/>
            <person name="Rasmussen M.D."/>
            <person name="Robinson J."/>
            <person name="Stark A."/>
            <person name="Vilella A.J."/>
            <person name="Wen J."/>
            <person name="Xie X."/>
            <person name="Zody M.C."/>
            <person name="Baldwin J."/>
            <person name="Bloom T."/>
            <person name="Chin C.W."/>
            <person name="Heiman D."/>
            <person name="Nicol R."/>
            <person name="Nusbaum C."/>
            <person name="Young S."/>
            <person name="Wilkinson J."/>
            <person name="Worley K.C."/>
            <person name="Kovar C.L."/>
            <person name="Muzny D.M."/>
            <person name="Gibbs R.A."/>
            <person name="Cree A."/>
            <person name="Dihn H.H."/>
            <person name="Fowler G."/>
            <person name="Jhangiani S."/>
            <person name="Joshi V."/>
            <person name="Lee S."/>
            <person name="Lewis L.R."/>
            <person name="Nazareth L.V."/>
            <person name="Okwuonu G."/>
            <person name="Santibanez J."/>
            <person name="Warren W.C."/>
            <person name="Mardis E.R."/>
            <person name="Weinstock G.M."/>
            <person name="Wilson R.K."/>
            <person name="Delehaunty K."/>
            <person name="Dooling D."/>
            <person name="Fronik C."/>
            <person name="Fulton L."/>
            <person name="Fulton B."/>
            <person name="Graves T."/>
            <person name="Minx P."/>
            <person name="Sodergren E."/>
            <person name="Birney E."/>
            <person name="Margulies E.H."/>
            <person name="Herrero J."/>
            <person name="Green E.D."/>
            <person name="Haussler D."/>
            <person name="Siepel A."/>
            <person name="Goldman N."/>
            <person name="Pollard K.S."/>
            <person name="Pedersen J.S."/>
            <person name="Lander E.S."/>
            <person name="Kellis M."/>
        </authorList>
    </citation>
    <scope>NUCLEOTIDE SEQUENCE [LARGE SCALE GENOMIC DNA]</scope>
    <source>
        <strain evidence="14 15">Thorbecke inbred</strain>
    </source>
</reference>
<dbReference type="GO" id="GO:0005546">
    <property type="term" value="F:phosphatidylinositol-4,5-bisphosphate binding"/>
    <property type="evidence" value="ECO:0007669"/>
    <property type="project" value="TreeGrafter"/>
</dbReference>
<dbReference type="GO" id="GO:0005886">
    <property type="term" value="C:plasma membrane"/>
    <property type="evidence" value="ECO:0007669"/>
    <property type="project" value="UniProtKB-SubCell"/>
</dbReference>
<keyword evidence="8" id="KW-0446">Lipid-binding</keyword>
<dbReference type="Ensembl" id="ENSOCUT00000001909.4">
    <property type="protein sequence ID" value="ENSOCUP00000001644.4"/>
    <property type="gene ID" value="ENSOCUG00000001909.4"/>
</dbReference>
<dbReference type="Bgee" id="ENSOCUG00000001909">
    <property type="expression patterns" value="Expressed in frontal cortex and 2 other cell types or tissues"/>
</dbReference>
<organism evidence="14 15">
    <name type="scientific">Oryctolagus cuniculus</name>
    <name type="common">Rabbit</name>
    <dbReference type="NCBI Taxonomy" id="9986"/>
    <lineage>
        <taxon>Eukaryota</taxon>
        <taxon>Metazoa</taxon>
        <taxon>Chordata</taxon>
        <taxon>Craniata</taxon>
        <taxon>Vertebrata</taxon>
        <taxon>Euteleostomi</taxon>
        <taxon>Mammalia</taxon>
        <taxon>Eutheria</taxon>
        <taxon>Euarchontoglires</taxon>
        <taxon>Glires</taxon>
        <taxon>Lagomorpha</taxon>
        <taxon>Leporidae</taxon>
        <taxon>Oryctolagus</taxon>
    </lineage>
</organism>
<feature type="compositionally biased region" description="Low complexity" evidence="11">
    <location>
        <begin position="856"/>
        <end position="870"/>
    </location>
</feature>
<comment type="similarity">
    <text evidence="3">Belongs to the Amer family.</text>
</comment>
<evidence type="ECO:0000256" key="5">
    <source>
        <dbReference type="ARBA" id="ARBA00022687"/>
    </source>
</evidence>
<feature type="region of interest" description="Disordered" evidence="11">
    <location>
        <begin position="324"/>
        <end position="454"/>
    </location>
</feature>
<dbReference type="InterPro" id="IPR017452">
    <property type="entry name" value="GPCR_Rhodpsn_7TM"/>
</dbReference>
<proteinExistence type="inferred from homology"/>
<feature type="transmembrane region" description="Helical" evidence="12">
    <location>
        <begin position="78"/>
        <end position="99"/>
    </location>
</feature>
<accession>G1SGE2</accession>